<reference evidence="3" key="1">
    <citation type="submission" date="2016-01" db="EMBL/GenBank/DDBJ databases">
        <title>Draft genome of Chromobacterium sp. F49.</title>
        <authorList>
            <person name="Hong K.W."/>
        </authorList>
    </citation>
    <scope>NUCLEOTIDE SEQUENCE [LARGE SCALE GENOMIC DNA]</scope>
    <source>
        <strain evidence="3">P7IIIA</strain>
    </source>
</reference>
<sequence length="311" mass="34375">MIIKLLKQPQAIIGFLFITGLLVFSFYWPSLLDVDKTESLKLQDFLYDDEGRIIDAPPYSPSQVPPLGSDMFGKHIFYQAIDGAKYTILIALGIALFRILFSVGITLLNPRSSFSFLNDIVQATLYLPTAILAYILMNSLIMKQSMEPMSTIKLIMLQCLILIGVGVPPLISTFSREIRAILNKDYITNTFALGSKKVYVYHKHVLPELSTKLVLLFAQQVVQTLILMAHLGVLAIFIGGSAIVVLGDIFSPMPVAIPLAGEWAGIIGMNFAKIKAAPWAILTPLTFFALLIFALNLIIQGIQNCLETHKS</sequence>
<dbReference type="RefSeq" id="WP_066242895.1">
    <property type="nucleotide sequence ID" value="NZ_LRFC01000034.1"/>
</dbReference>
<feature type="transmembrane region" description="Helical" evidence="1">
    <location>
        <begin position="120"/>
        <end position="142"/>
    </location>
</feature>
<keyword evidence="1" id="KW-0472">Membrane</keyword>
<name>A0A165N698_9BACL</name>
<protein>
    <recommendedName>
        <fullName evidence="4">ABC transmembrane type-1 domain-containing protein</fullName>
    </recommendedName>
</protein>
<keyword evidence="1" id="KW-0812">Transmembrane</keyword>
<accession>A0A165N698</accession>
<feature type="transmembrane region" description="Helical" evidence="1">
    <location>
        <begin position="154"/>
        <end position="174"/>
    </location>
</feature>
<feature type="transmembrane region" description="Helical" evidence="1">
    <location>
        <begin position="225"/>
        <end position="247"/>
    </location>
</feature>
<feature type="transmembrane region" description="Helical" evidence="1">
    <location>
        <begin position="279"/>
        <end position="299"/>
    </location>
</feature>
<dbReference type="Proteomes" id="UP000076567">
    <property type="component" value="Unassembled WGS sequence"/>
</dbReference>
<dbReference type="PANTHER" id="PTHR43839">
    <property type="entry name" value="OPPC IN A BINDING PROTEIN-DEPENDENT TRANSPORT SYSTEM"/>
    <property type="match status" value="1"/>
</dbReference>
<evidence type="ECO:0008006" key="4">
    <source>
        <dbReference type="Google" id="ProtNLM"/>
    </source>
</evidence>
<gene>
    <name evidence="2" type="ORF">AWM68_08980</name>
</gene>
<dbReference type="OrthoDB" id="2155652at2"/>
<proteinExistence type="predicted"/>
<comment type="caution">
    <text evidence="2">The sequence shown here is derived from an EMBL/GenBank/DDBJ whole genome shotgun (WGS) entry which is preliminary data.</text>
</comment>
<keyword evidence="3" id="KW-1185">Reference proteome</keyword>
<dbReference type="EMBL" id="LRFC01000034">
    <property type="protein sequence ID" value="KZE64787.1"/>
    <property type="molecule type" value="Genomic_DNA"/>
</dbReference>
<feature type="transmembrane region" description="Helical" evidence="1">
    <location>
        <begin position="12"/>
        <end position="30"/>
    </location>
</feature>
<evidence type="ECO:0000313" key="3">
    <source>
        <dbReference type="Proteomes" id="UP000076567"/>
    </source>
</evidence>
<evidence type="ECO:0000256" key="1">
    <source>
        <dbReference type="SAM" id="Phobius"/>
    </source>
</evidence>
<feature type="transmembrane region" description="Helical" evidence="1">
    <location>
        <begin position="86"/>
        <end position="108"/>
    </location>
</feature>
<dbReference type="AlphaFoldDB" id="A0A165N698"/>
<evidence type="ECO:0000313" key="2">
    <source>
        <dbReference type="EMBL" id="KZE64787.1"/>
    </source>
</evidence>
<dbReference type="PANTHER" id="PTHR43839:SF3">
    <property type="entry name" value="OLIGOPEPTIDE ABC TRANSPORTER, PERMEASE PROTEIN"/>
    <property type="match status" value="1"/>
</dbReference>
<organism evidence="2 3">
    <name type="scientific">Fictibacillus phosphorivorans</name>
    <dbReference type="NCBI Taxonomy" id="1221500"/>
    <lineage>
        <taxon>Bacteria</taxon>
        <taxon>Bacillati</taxon>
        <taxon>Bacillota</taxon>
        <taxon>Bacilli</taxon>
        <taxon>Bacillales</taxon>
        <taxon>Fictibacillaceae</taxon>
        <taxon>Fictibacillus</taxon>
    </lineage>
</organism>
<keyword evidence="1" id="KW-1133">Transmembrane helix</keyword>